<evidence type="ECO:0000313" key="1">
    <source>
        <dbReference type="EMBL" id="GET07203.1"/>
    </source>
</evidence>
<proteinExistence type="predicted"/>
<organism evidence="1">
    <name type="scientific">Ligilactobacillus agilis</name>
    <dbReference type="NCBI Taxonomy" id="1601"/>
    <lineage>
        <taxon>Bacteria</taxon>
        <taxon>Bacillati</taxon>
        <taxon>Bacillota</taxon>
        <taxon>Bacilli</taxon>
        <taxon>Lactobacillales</taxon>
        <taxon>Lactobacillaceae</taxon>
        <taxon>Ligilactobacillus</taxon>
    </lineage>
</organism>
<name>A0A6F9XPK1_9LACO</name>
<dbReference type="RefSeq" id="WP_172585317.1">
    <property type="nucleotide sequence ID" value="NZ_BLAM01000220.1"/>
</dbReference>
<dbReference type="AlphaFoldDB" id="A0A6F9XPK1"/>
<sequence>MTTFKTIKYAYNQAHTEKLSKIYNQYKQKYSDFTKPITYEEKVAVLNSMLNELKFPGEPVSYDELYDELEICLDDVEYEDHAFDMLSEYPDFDVHTFYYDIDHYDEDELDLDLLLELQIETYRYIVRLRKMLEASLPQKQTTTKNDCYCLTDEETEALLLSFLSY</sequence>
<reference evidence="1" key="1">
    <citation type="submission" date="2019-10" db="EMBL/GenBank/DDBJ databases">
        <title>Lactobacillus agilis SY212 Whole Genome Sequencing Project.</title>
        <authorList>
            <person name="Suzuki S."/>
            <person name="Endo A."/>
            <person name="Maeno S."/>
            <person name="Shiwa Y."/>
            <person name="Matsutani M."/>
            <person name="Kajikawa A."/>
        </authorList>
    </citation>
    <scope>NUCLEOTIDE SEQUENCE</scope>
    <source>
        <strain evidence="1">SY212</strain>
    </source>
</reference>
<accession>A0A6F9XPK1</accession>
<comment type="caution">
    <text evidence="1">The sequence shown here is derived from an EMBL/GenBank/DDBJ whole genome shotgun (WGS) entry which is preliminary data.</text>
</comment>
<gene>
    <name evidence="1" type="ORF">SY212_22330</name>
</gene>
<protein>
    <submittedName>
        <fullName evidence="1">Uncharacterized protein</fullName>
    </submittedName>
</protein>
<dbReference type="Proteomes" id="UP000494265">
    <property type="component" value="Unassembled WGS sequence"/>
</dbReference>
<dbReference type="EMBL" id="BLAM01000220">
    <property type="protein sequence ID" value="GET07203.1"/>
    <property type="molecule type" value="Genomic_DNA"/>
</dbReference>